<evidence type="ECO:0000259" key="3">
    <source>
        <dbReference type="PROSITE" id="PS51186"/>
    </source>
</evidence>
<keyword evidence="1" id="KW-0808">Transferase</keyword>
<keyword evidence="2" id="KW-0012">Acyltransferase</keyword>
<dbReference type="SUPFAM" id="SSF55729">
    <property type="entry name" value="Acyl-CoA N-acyltransferases (Nat)"/>
    <property type="match status" value="1"/>
</dbReference>
<keyword evidence="5" id="KW-1185">Reference proteome</keyword>
<proteinExistence type="predicted"/>
<evidence type="ECO:0000313" key="4">
    <source>
        <dbReference type="EMBL" id="QPB42767.1"/>
    </source>
</evidence>
<dbReference type="InterPro" id="IPR000182">
    <property type="entry name" value="GNAT_dom"/>
</dbReference>
<evidence type="ECO:0000256" key="1">
    <source>
        <dbReference type="ARBA" id="ARBA00022679"/>
    </source>
</evidence>
<evidence type="ECO:0000256" key="2">
    <source>
        <dbReference type="ARBA" id="ARBA00023315"/>
    </source>
</evidence>
<dbReference type="RefSeq" id="WP_194812345.1">
    <property type="nucleotide sequence ID" value="NZ_CP063056.1"/>
</dbReference>
<protein>
    <submittedName>
        <fullName evidence="4">GNAT family N-acetyltransferase</fullName>
    </submittedName>
</protein>
<dbReference type="Pfam" id="PF00583">
    <property type="entry name" value="Acetyltransf_1"/>
    <property type="match status" value="1"/>
</dbReference>
<dbReference type="PROSITE" id="PS51186">
    <property type="entry name" value="GNAT"/>
    <property type="match status" value="1"/>
</dbReference>
<gene>
    <name evidence="4" type="ORF">IHV77_01160</name>
</gene>
<dbReference type="PANTHER" id="PTHR43877">
    <property type="entry name" value="AMINOALKYLPHOSPHONATE N-ACETYLTRANSFERASE-RELATED-RELATED"/>
    <property type="match status" value="1"/>
</dbReference>
<accession>A0ABX6UXD6</accession>
<dbReference type="InterPro" id="IPR016181">
    <property type="entry name" value="Acyl_CoA_acyltransferase"/>
</dbReference>
<organism evidence="4 5">
    <name type="scientific">Rodentibacter haemolyticus</name>
    <dbReference type="NCBI Taxonomy" id="2778911"/>
    <lineage>
        <taxon>Bacteria</taxon>
        <taxon>Pseudomonadati</taxon>
        <taxon>Pseudomonadota</taxon>
        <taxon>Gammaproteobacteria</taxon>
        <taxon>Pasteurellales</taxon>
        <taxon>Pasteurellaceae</taxon>
        <taxon>Rodentibacter</taxon>
    </lineage>
</organism>
<dbReference type="Gene3D" id="3.40.630.30">
    <property type="match status" value="1"/>
</dbReference>
<dbReference type="InterPro" id="IPR050832">
    <property type="entry name" value="Bact_Acetyltransf"/>
</dbReference>
<reference evidence="4 5" key="1">
    <citation type="submission" date="2020-10" db="EMBL/GenBank/DDBJ databases">
        <title>Genome Sequencing of Rodentibacter spp. strain DSM111151.</title>
        <authorList>
            <person name="Benga L."/>
            <person name="Lautwein T."/>
        </authorList>
    </citation>
    <scope>NUCLEOTIDE SEQUENCE [LARGE SCALE GENOMIC DNA]</scope>
    <source>
        <strain evidence="4 5">DSM 111151</strain>
    </source>
</reference>
<dbReference type="CDD" id="cd04301">
    <property type="entry name" value="NAT_SF"/>
    <property type="match status" value="1"/>
</dbReference>
<feature type="domain" description="N-acetyltransferase" evidence="3">
    <location>
        <begin position="1"/>
        <end position="170"/>
    </location>
</feature>
<evidence type="ECO:0000313" key="5">
    <source>
        <dbReference type="Proteomes" id="UP000663069"/>
    </source>
</evidence>
<sequence length="170" mass="19905">MNIRQINLVDLPVLQRLGKQTFQETFASQNREADMQAYLVEKFSTEQLIQELNNPHMTFYFAEIAGQAVGYLKLNFAQAQTELQDQSAVEIERIYVLANHHRQGVEQALFQHALLIANQHNANYIWLGVWEHNHKALRFYEKNGFVAFDRHIFRLGSDEQVDIMMKKVLK</sequence>
<dbReference type="Proteomes" id="UP000663069">
    <property type="component" value="Chromosome"/>
</dbReference>
<name>A0ABX6UXD6_9PAST</name>
<dbReference type="EMBL" id="CP063056">
    <property type="protein sequence ID" value="QPB42767.1"/>
    <property type="molecule type" value="Genomic_DNA"/>
</dbReference>